<evidence type="ECO:0000313" key="3">
    <source>
        <dbReference type="Proteomes" id="UP001152747"/>
    </source>
</evidence>
<proteinExistence type="predicted"/>
<dbReference type="EMBL" id="CANHGI010000005">
    <property type="protein sequence ID" value="CAI5453222.1"/>
    <property type="molecule type" value="Genomic_DNA"/>
</dbReference>
<accession>A0A9P1N9Y1</accession>
<sequence length="128" mass="15337">MEINTKDRELRNLRSENTRLRTHIRNIEENKQVDLAIKRQREQESNVYNHMAEIDLRNGLLAANKELENLRREYVNRLNHFKQDMNAKNAEIMDLHRTIANGRILIKNIESRLETATKDLDKKTREVF</sequence>
<gene>
    <name evidence="2" type="ORF">CAMP_LOCUS15859</name>
</gene>
<name>A0A9P1N9Y1_9PELO</name>
<evidence type="ECO:0000313" key="2">
    <source>
        <dbReference type="EMBL" id="CAI5453222.1"/>
    </source>
</evidence>
<reference evidence="2" key="1">
    <citation type="submission" date="2022-11" db="EMBL/GenBank/DDBJ databases">
        <authorList>
            <person name="Kikuchi T."/>
        </authorList>
    </citation>
    <scope>NUCLEOTIDE SEQUENCE</scope>
    <source>
        <strain evidence="2">PS1010</strain>
    </source>
</reference>
<dbReference type="Proteomes" id="UP001152747">
    <property type="component" value="Unassembled WGS sequence"/>
</dbReference>
<keyword evidence="1" id="KW-0175">Coiled coil</keyword>
<keyword evidence="3" id="KW-1185">Reference proteome</keyword>
<evidence type="ECO:0000256" key="1">
    <source>
        <dbReference type="SAM" id="Coils"/>
    </source>
</evidence>
<feature type="coiled-coil region" evidence="1">
    <location>
        <begin position="3"/>
        <end position="126"/>
    </location>
</feature>
<comment type="caution">
    <text evidence="2">The sequence shown here is derived from an EMBL/GenBank/DDBJ whole genome shotgun (WGS) entry which is preliminary data.</text>
</comment>
<protein>
    <submittedName>
        <fullName evidence="2">Uncharacterized protein</fullName>
    </submittedName>
</protein>
<dbReference type="AlphaFoldDB" id="A0A9P1N9Y1"/>
<organism evidence="2 3">
    <name type="scientific">Caenorhabditis angaria</name>
    <dbReference type="NCBI Taxonomy" id="860376"/>
    <lineage>
        <taxon>Eukaryota</taxon>
        <taxon>Metazoa</taxon>
        <taxon>Ecdysozoa</taxon>
        <taxon>Nematoda</taxon>
        <taxon>Chromadorea</taxon>
        <taxon>Rhabditida</taxon>
        <taxon>Rhabditina</taxon>
        <taxon>Rhabditomorpha</taxon>
        <taxon>Rhabditoidea</taxon>
        <taxon>Rhabditidae</taxon>
        <taxon>Peloderinae</taxon>
        <taxon>Caenorhabditis</taxon>
    </lineage>
</organism>